<gene>
    <name evidence="2" type="ORF">RCOM_0375750</name>
</gene>
<reference evidence="3" key="1">
    <citation type="journal article" date="2010" name="Nat. Biotechnol.">
        <title>Draft genome sequence of the oilseed species Ricinus communis.</title>
        <authorList>
            <person name="Chan A.P."/>
            <person name="Crabtree J."/>
            <person name="Zhao Q."/>
            <person name="Lorenzi H."/>
            <person name="Orvis J."/>
            <person name="Puiu D."/>
            <person name="Melake-Berhan A."/>
            <person name="Jones K.M."/>
            <person name="Redman J."/>
            <person name="Chen G."/>
            <person name="Cahoon E.B."/>
            <person name="Gedil M."/>
            <person name="Stanke M."/>
            <person name="Haas B.J."/>
            <person name="Wortman J.R."/>
            <person name="Fraser-Liggett C.M."/>
            <person name="Ravel J."/>
            <person name="Rabinowicz P.D."/>
        </authorList>
    </citation>
    <scope>NUCLEOTIDE SEQUENCE [LARGE SCALE GENOMIC DNA]</scope>
    <source>
        <strain evidence="3">cv. Hale</strain>
    </source>
</reference>
<dbReference type="Proteomes" id="UP000008311">
    <property type="component" value="Unassembled WGS sequence"/>
</dbReference>
<sequence>MARRHMQPPASEAQQAVAGQRQPEHHAAPRRRAQPGGAGHADADRQHCPLEALPQRIERRAGGQLPYIRHRRRHDQ</sequence>
<feature type="region of interest" description="Disordered" evidence="1">
    <location>
        <begin position="1"/>
        <end position="76"/>
    </location>
</feature>
<dbReference type="InParanoid" id="B9T8X6"/>
<accession>B9T8X6</accession>
<organism evidence="2 3">
    <name type="scientific">Ricinus communis</name>
    <name type="common">Castor bean</name>
    <dbReference type="NCBI Taxonomy" id="3988"/>
    <lineage>
        <taxon>Eukaryota</taxon>
        <taxon>Viridiplantae</taxon>
        <taxon>Streptophyta</taxon>
        <taxon>Embryophyta</taxon>
        <taxon>Tracheophyta</taxon>
        <taxon>Spermatophyta</taxon>
        <taxon>Magnoliopsida</taxon>
        <taxon>eudicotyledons</taxon>
        <taxon>Gunneridae</taxon>
        <taxon>Pentapetalae</taxon>
        <taxon>rosids</taxon>
        <taxon>fabids</taxon>
        <taxon>Malpighiales</taxon>
        <taxon>Euphorbiaceae</taxon>
        <taxon>Acalyphoideae</taxon>
        <taxon>Acalypheae</taxon>
        <taxon>Ricinus</taxon>
    </lineage>
</organism>
<evidence type="ECO:0000313" key="3">
    <source>
        <dbReference type="Proteomes" id="UP000008311"/>
    </source>
</evidence>
<protein>
    <submittedName>
        <fullName evidence="2">Uncharacterized protein</fullName>
    </submittedName>
</protein>
<evidence type="ECO:0000256" key="1">
    <source>
        <dbReference type="SAM" id="MobiDB-lite"/>
    </source>
</evidence>
<dbReference type="EMBL" id="EQ975226">
    <property type="protein sequence ID" value="EEF27693.1"/>
    <property type="molecule type" value="Genomic_DNA"/>
</dbReference>
<proteinExistence type="predicted"/>
<keyword evidence="3" id="KW-1185">Reference proteome</keyword>
<dbReference type="AlphaFoldDB" id="B9T8X6"/>
<evidence type="ECO:0000313" key="2">
    <source>
        <dbReference type="EMBL" id="EEF27693.1"/>
    </source>
</evidence>
<name>B9T8X6_RICCO</name>